<dbReference type="RefSeq" id="WP_029509939.1">
    <property type="nucleotide sequence ID" value="NZ_CP042387.1"/>
</dbReference>
<dbReference type="PANTHER" id="PTHR46558">
    <property type="entry name" value="TRACRIPTIONAL REGULATORY PROTEIN-RELATED-RELATED"/>
    <property type="match status" value="1"/>
</dbReference>
<accession>A0AAP9EBN3</accession>
<name>A0AAP9EBN3_LEULA</name>
<dbReference type="GO" id="GO:0003677">
    <property type="term" value="F:DNA binding"/>
    <property type="evidence" value="ECO:0007669"/>
    <property type="project" value="UniProtKB-KW"/>
</dbReference>
<dbReference type="Proteomes" id="UP000321298">
    <property type="component" value="Chromosome"/>
</dbReference>
<organism evidence="3 4">
    <name type="scientific">Leuconostoc lactis</name>
    <dbReference type="NCBI Taxonomy" id="1246"/>
    <lineage>
        <taxon>Bacteria</taxon>
        <taxon>Bacillati</taxon>
        <taxon>Bacillota</taxon>
        <taxon>Bacilli</taxon>
        <taxon>Lactobacillales</taxon>
        <taxon>Lactobacillaceae</taxon>
        <taxon>Leuconostoc</taxon>
    </lineage>
</organism>
<reference evidence="3 4" key="1">
    <citation type="submission" date="2019-06" db="EMBL/GenBank/DDBJ databases">
        <title>Genome analyses of bacteria isolated from kimchi.</title>
        <authorList>
            <person name="Lee S."/>
            <person name="Ahn S."/>
            <person name="Roh S."/>
        </authorList>
    </citation>
    <scope>NUCLEOTIDE SEQUENCE [LARGE SCALE GENOMIC DNA]</scope>
    <source>
        <strain evidence="3 4">CBA3625</strain>
    </source>
</reference>
<dbReference type="PROSITE" id="PS50943">
    <property type="entry name" value="HTH_CROC1"/>
    <property type="match status" value="1"/>
</dbReference>
<dbReference type="PANTHER" id="PTHR46558:SF13">
    <property type="entry name" value="HTH-TYPE TRANSCRIPTIONAL REGULATOR IMMR"/>
    <property type="match status" value="1"/>
</dbReference>
<dbReference type="CDD" id="cd00093">
    <property type="entry name" value="HTH_XRE"/>
    <property type="match status" value="1"/>
</dbReference>
<protein>
    <submittedName>
        <fullName evidence="3">Helix-turn-helix transcriptional regulator</fullName>
    </submittedName>
</protein>
<gene>
    <name evidence="3" type="ORF">FGL83_03330</name>
</gene>
<dbReference type="Pfam" id="PF01381">
    <property type="entry name" value="HTH_3"/>
    <property type="match status" value="1"/>
</dbReference>
<dbReference type="Gene3D" id="1.10.260.40">
    <property type="entry name" value="lambda repressor-like DNA-binding domains"/>
    <property type="match status" value="1"/>
</dbReference>
<dbReference type="EMBL" id="CP042387">
    <property type="protein sequence ID" value="QEA43783.1"/>
    <property type="molecule type" value="Genomic_DNA"/>
</dbReference>
<keyword evidence="1" id="KW-0238">DNA-binding</keyword>
<evidence type="ECO:0000313" key="3">
    <source>
        <dbReference type="EMBL" id="QEA43783.1"/>
    </source>
</evidence>
<dbReference type="SMART" id="SM00530">
    <property type="entry name" value="HTH_XRE"/>
    <property type="match status" value="1"/>
</dbReference>
<proteinExistence type="predicted"/>
<dbReference type="GeneID" id="66531212"/>
<dbReference type="AlphaFoldDB" id="A0AAP9EBN3"/>
<dbReference type="SUPFAM" id="SSF47413">
    <property type="entry name" value="lambda repressor-like DNA-binding domains"/>
    <property type="match status" value="1"/>
</dbReference>
<evidence type="ECO:0000313" key="4">
    <source>
        <dbReference type="Proteomes" id="UP000321298"/>
    </source>
</evidence>
<evidence type="ECO:0000256" key="1">
    <source>
        <dbReference type="ARBA" id="ARBA00023125"/>
    </source>
</evidence>
<feature type="domain" description="HTH cro/C1-type" evidence="2">
    <location>
        <begin position="7"/>
        <end position="61"/>
    </location>
</feature>
<dbReference type="Gene3D" id="1.10.357.10">
    <property type="entry name" value="Tetracycline Repressor, domain 2"/>
    <property type="match status" value="1"/>
</dbReference>
<dbReference type="InterPro" id="IPR010982">
    <property type="entry name" value="Lambda_DNA-bd_dom_sf"/>
</dbReference>
<keyword evidence="4" id="KW-1185">Reference proteome</keyword>
<dbReference type="InterPro" id="IPR001387">
    <property type="entry name" value="Cro/C1-type_HTH"/>
</dbReference>
<evidence type="ECO:0000259" key="2">
    <source>
        <dbReference type="PROSITE" id="PS50943"/>
    </source>
</evidence>
<sequence>MAIGNQIKALRKSLGLTQQTFADKLFISYQSVSNWERAKSHPTAEMMLTIIETFHLPLNFFMPSDQNSQDLDDEQLILAAFIKSMRASADKIPTMATIAQLAGLSIERVMAYFPTFDDLAYATINAVDDNIKTKIESRLAVEPDILTVFINDMTPLLYQEHKVLHILYTRPYIRGVWVQFLKAKYKSLLIKYQPRAAQDVLGTEYYIETLTGFISVWMSQKKPESLTDYQKRLRALTSQPLALWHTLS</sequence>